<evidence type="ECO:0000313" key="2">
    <source>
        <dbReference type="Proteomes" id="UP001501556"/>
    </source>
</evidence>
<dbReference type="PANTHER" id="PTHR34599">
    <property type="entry name" value="PEROXIDASE-RELATED"/>
    <property type="match status" value="1"/>
</dbReference>
<dbReference type="InterPro" id="IPR052559">
    <property type="entry name" value="V-haloperoxidase"/>
</dbReference>
<comment type="caution">
    <text evidence="1">The sequence shown here is derived from an EMBL/GenBank/DDBJ whole genome shotgun (WGS) entry which is preliminary data.</text>
</comment>
<proteinExistence type="predicted"/>
<dbReference type="Gene3D" id="1.10.606.20">
    <property type="match status" value="1"/>
</dbReference>
<evidence type="ECO:0000313" key="1">
    <source>
        <dbReference type="EMBL" id="GAA3986005.1"/>
    </source>
</evidence>
<organism evidence="1 2">
    <name type="scientific">Hymenobacter antarcticus</name>
    <dbReference type="NCBI Taxonomy" id="486270"/>
    <lineage>
        <taxon>Bacteria</taxon>
        <taxon>Pseudomonadati</taxon>
        <taxon>Bacteroidota</taxon>
        <taxon>Cytophagia</taxon>
        <taxon>Cytophagales</taxon>
        <taxon>Hymenobacteraceae</taxon>
        <taxon>Hymenobacter</taxon>
    </lineage>
</organism>
<dbReference type="PANTHER" id="PTHR34599:SF1">
    <property type="entry name" value="PHOSPHATIDIC ACID PHOSPHATASE TYPE 2_HALOPEROXIDASE DOMAIN-CONTAINING PROTEIN"/>
    <property type="match status" value="1"/>
</dbReference>
<accession>A0ABP7QPQ0</accession>
<protein>
    <recommendedName>
        <fullName evidence="3">PAP2 superfamily protein</fullName>
    </recommendedName>
</protein>
<evidence type="ECO:0008006" key="3">
    <source>
        <dbReference type="Google" id="ProtNLM"/>
    </source>
</evidence>
<reference evidence="2" key="1">
    <citation type="journal article" date="2019" name="Int. J. Syst. Evol. Microbiol.">
        <title>The Global Catalogue of Microorganisms (GCM) 10K type strain sequencing project: providing services to taxonomists for standard genome sequencing and annotation.</title>
        <authorList>
            <consortium name="The Broad Institute Genomics Platform"/>
            <consortium name="The Broad Institute Genome Sequencing Center for Infectious Disease"/>
            <person name="Wu L."/>
            <person name="Ma J."/>
        </authorList>
    </citation>
    <scope>NUCLEOTIDE SEQUENCE [LARGE SCALE GENOMIC DNA]</scope>
    <source>
        <strain evidence="2">JCM 17217</strain>
    </source>
</reference>
<sequence length="109" mass="11656">MQAMLDPTWQPLLATPPFPEFVSGHSAQSGAAAQVLGDLFGPQTAFIDNTHQARGAGYEPRSFASFAAFADEAASSRLYGGIHFRSGNEVGLSEGQKVGRNVSALRFRR</sequence>
<name>A0ABP7QPQ0_9BACT</name>
<dbReference type="Proteomes" id="UP001501556">
    <property type="component" value="Unassembled WGS sequence"/>
</dbReference>
<dbReference type="EMBL" id="BAABDI010000028">
    <property type="protein sequence ID" value="GAA3986005.1"/>
    <property type="molecule type" value="Genomic_DNA"/>
</dbReference>
<dbReference type="InterPro" id="IPR036938">
    <property type="entry name" value="PAP2/HPO_sf"/>
</dbReference>
<keyword evidence="2" id="KW-1185">Reference proteome</keyword>
<gene>
    <name evidence="1" type="ORF">GCM10022407_33580</name>
</gene>
<dbReference type="SUPFAM" id="SSF48317">
    <property type="entry name" value="Acid phosphatase/Vanadium-dependent haloperoxidase"/>
    <property type="match status" value="1"/>
</dbReference>